<dbReference type="InterPro" id="IPR011006">
    <property type="entry name" value="CheY-like_superfamily"/>
</dbReference>
<organism evidence="1 2">
    <name type="scientific">Paracraurococcus ruber</name>
    <dbReference type="NCBI Taxonomy" id="77675"/>
    <lineage>
        <taxon>Bacteria</taxon>
        <taxon>Pseudomonadati</taxon>
        <taxon>Pseudomonadota</taxon>
        <taxon>Alphaproteobacteria</taxon>
        <taxon>Acetobacterales</taxon>
        <taxon>Roseomonadaceae</taxon>
        <taxon>Paracraurococcus</taxon>
    </lineage>
</organism>
<accession>A0ABS1CXL0</accession>
<protein>
    <recommendedName>
        <fullName evidence="3">Response regulatory domain-containing protein</fullName>
    </recommendedName>
</protein>
<dbReference type="Gene3D" id="3.40.50.2300">
    <property type="match status" value="1"/>
</dbReference>
<gene>
    <name evidence="1" type="ORF">CKO45_13015</name>
</gene>
<name>A0ABS1CXL0_9PROT</name>
<evidence type="ECO:0008006" key="3">
    <source>
        <dbReference type="Google" id="ProtNLM"/>
    </source>
</evidence>
<dbReference type="SUPFAM" id="SSF52172">
    <property type="entry name" value="CheY-like"/>
    <property type="match status" value="1"/>
</dbReference>
<proteinExistence type="predicted"/>
<sequence>MEDVTKPVALVVEHEAALALLIEDLLAETGFDTVFAATEADALRKASAIDRIAAAVVNPWVAGALVGQRVIRALRQRIPDLPVVVITCFDKLAPQADLRGVGWPTIRLHAPYDYDELVPAMRTVIEQARTGDRPVGGRRRGDIA</sequence>
<dbReference type="EMBL" id="NRSG01000086">
    <property type="protein sequence ID" value="MBK1659155.1"/>
    <property type="molecule type" value="Genomic_DNA"/>
</dbReference>
<evidence type="ECO:0000313" key="2">
    <source>
        <dbReference type="Proteomes" id="UP000697995"/>
    </source>
</evidence>
<comment type="caution">
    <text evidence="1">The sequence shown here is derived from an EMBL/GenBank/DDBJ whole genome shotgun (WGS) entry which is preliminary data.</text>
</comment>
<dbReference type="CDD" id="cd00156">
    <property type="entry name" value="REC"/>
    <property type="match status" value="1"/>
</dbReference>
<dbReference type="RefSeq" id="WP_133220727.1">
    <property type="nucleotide sequence ID" value="NZ_NRSG01000086.1"/>
</dbReference>
<keyword evidence="2" id="KW-1185">Reference proteome</keyword>
<dbReference type="Proteomes" id="UP000697995">
    <property type="component" value="Unassembled WGS sequence"/>
</dbReference>
<reference evidence="1 2" key="1">
    <citation type="journal article" date="2020" name="Microorganisms">
        <title>Osmotic Adaptation and Compatible Solute Biosynthesis of Phototrophic Bacteria as Revealed from Genome Analyses.</title>
        <authorList>
            <person name="Imhoff J.F."/>
            <person name="Rahn T."/>
            <person name="Kunzel S."/>
            <person name="Keller A."/>
            <person name="Neulinger S.C."/>
        </authorList>
    </citation>
    <scope>NUCLEOTIDE SEQUENCE [LARGE SCALE GENOMIC DNA]</scope>
    <source>
        <strain evidence="1 2">DSM 15382</strain>
    </source>
</reference>
<evidence type="ECO:0000313" key="1">
    <source>
        <dbReference type="EMBL" id="MBK1659155.1"/>
    </source>
</evidence>